<dbReference type="PANTHER" id="PTHR43169">
    <property type="entry name" value="EXSB FAMILY PROTEIN"/>
    <property type="match status" value="1"/>
</dbReference>
<name>A0A0F7F9P2_PAEDU</name>
<dbReference type="OrthoDB" id="702at2"/>
<protein>
    <recommendedName>
        <fullName evidence="3">ATPase</fullName>
    </recommendedName>
</protein>
<dbReference type="PATRIC" id="fig|1333534.5.peg.2566"/>
<evidence type="ECO:0000313" key="2">
    <source>
        <dbReference type="Proteomes" id="UP000034189"/>
    </source>
</evidence>
<sequence length="334" mass="37930">MKRCTRCVLPETYPGITFDSDGVCSLCRQAENRSALPSYDKLRGRLSELLEDCKSVKRRYDALVAFSGGKDSTFLIHTLKEKYGLSLLACTFDNGYMSEASFRNMRTVLNAMDVDHLIVKPRADIMNKIFLGSSEPGIYPPHLTGFGSGICISCIRMVTTMSLRVAIEKGIPLVMLGNSPGQLIQSENEIIFQDNKIPYELRKNLFRPLADRLGEDVYDYVMLNKEEYRTRPFPYTVNAFPLIGYDERNIYDTISSLGWVRPEDVDPNSSNCRLNSLGIVKHLEHYGFHPYDYEMSLLVQQGIITREEALRRVEDPAETTLTLSEEVEKSLMSS</sequence>
<dbReference type="InterPro" id="IPR052188">
    <property type="entry name" value="Ni-pincer_cofactor_biosynth"/>
</dbReference>
<dbReference type="InterPro" id="IPR014729">
    <property type="entry name" value="Rossmann-like_a/b/a_fold"/>
</dbReference>
<dbReference type="Gene3D" id="3.40.50.620">
    <property type="entry name" value="HUPs"/>
    <property type="match status" value="1"/>
</dbReference>
<organism evidence="1 2">
    <name type="scientific">Paenibacillus durus ATCC 35681</name>
    <dbReference type="NCBI Taxonomy" id="1333534"/>
    <lineage>
        <taxon>Bacteria</taxon>
        <taxon>Bacillati</taxon>
        <taxon>Bacillota</taxon>
        <taxon>Bacilli</taxon>
        <taxon>Bacillales</taxon>
        <taxon>Paenibacillaceae</taxon>
        <taxon>Paenibacillus</taxon>
    </lineage>
</organism>
<dbReference type="PANTHER" id="PTHR43169:SF3">
    <property type="entry name" value="ATPASE, PP-LOOP SUPERFAMILY-RELATED"/>
    <property type="match status" value="1"/>
</dbReference>
<dbReference type="RefSeq" id="WP_025693864.1">
    <property type="nucleotide sequence ID" value="NZ_ASQQ01000035.1"/>
</dbReference>
<dbReference type="Proteomes" id="UP000034189">
    <property type="component" value="Chromosome"/>
</dbReference>
<dbReference type="HOGENOM" id="CLU_056004_0_0_9"/>
<proteinExistence type="predicted"/>
<evidence type="ECO:0000313" key="1">
    <source>
        <dbReference type="EMBL" id="AKG35132.1"/>
    </source>
</evidence>
<reference evidence="1 2" key="2">
    <citation type="journal article" date="2016" name="Genome Announc.">
        <title>Genome Sequence of a Gram-Positive Diazotroph, Paenibacillus durus Type Strain ATCC 35681.</title>
        <authorList>
            <person name="Halim M.A."/>
            <person name="Rahman A.Y."/>
            <person name="Sim K.S."/>
            <person name="Yam H.C."/>
            <person name="Rahim A.A."/>
            <person name="Ghazali A.H."/>
            <person name="Najimudin N."/>
        </authorList>
    </citation>
    <scope>NUCLEOTIDE SEQUENCE [LARGE SCALE GENOMIC DNA]</scope>
    <source>
        <strain evidence="1 2">ATCC 35681</strain>
    </source>
</reference>
<dbReference type="SUPFAM" id="SSF52402">
    <property type="entry name" value="Adenine nucleotide alpha hydrolases-like"/>
    <property type="match status" value="1"/>
</dbReference>
<dbReference type="EMBL" id="CP011114">
    <property type="protein sequence ID" value="AKG35132.1"/>
    <property type="molecule type" value="Genomic_DNA"/>
</dbReference>
<accession>A0A0F7F9P2</accession>
<gene>
    <name evidence="1" type="ORF">VK70_11615</name>
</gene>
<evidence type="ECO:0008006" key="3">
    <source>
        <dbReference type="Google" id="ProtNLM"/>
    </source>
</evidence>
<reference evidence="1 2" key="1">
    <citation type="submission" date="2015-03" db="EMBL/GenBank/DDBJ databases">
        <authorList>
            <person name="Abdul Halim M."/>
        </authorList>
    </citation>
    <scope>NUCLEOTIDE SEQUENCE [LARGE SCALE GENOMIC DNA]</scope>
    <source>
        <strain evidence="1 2">ATCC 35681</strain>
    </source>
</reference>
<dbReference type="AlphaFoldDB" id="A0A0F7F9P2"/>